<feature type="region of interest" description="Disordered" evidence="5">
    <location>
        <begin position="465"/>
        <end position="496"/>
    </location>
</feature>
<dbReference type="PANTHER" id="PTHR15454">
    <property type="entry name" value="NISCHARIN RELATED"/>
    <property type="match status" value="1"/>
</dbReference>
<evidence type="ECO:0000256" key="5">
    <source>
        <dbReference type="SAM" id="MobiDB-lite"/>
    </source>
</evidence>
<dbReference type="InterPro" id="IPR036871">
    <property type="entry name" value="PX_dom_sf"/>
</dbReference>
<dbReference type="Xenbase" id="XB-GENE-6255841">
    <property type="gene designation" value="nisch.S"/>
</dbReference>
<dbReference type="InterPro" id="IPR001683">
    <property type="entry name" value="PX_dom"/>
</dbReference>
<feature type="domain" description="PX" evidence="6">
    <location>
        <begin position="12"/>
        <end position="123"/>
    </location>
</feature>
<dbReference type="SMART" id="SM00312">
    <property type="entry name" value="PX"/>
    <property type="match status" value="1"/>
</dbReference>
<dbReference type="SUPFAM" id="SSF64268">
    <property type="entry name" value="PX domain"/>
    <property type="match status" value="1"/>
</dbReference>
<proteinExistence type="predicted"/>
<dbReference type="InterPro" id="IPR057288">
    <property type="entry name" value="PH_PLEKHM2"/>
</dbReference>
<reference evidence="8" key="1">
    <citation type="submission" date="2025-08" db="UniProtKB">
        <authorList>
            <consortium name="RefSeq"/>
        </authorList>
    </citation>
    <scope>IDENTIFICATION</scope>
    <source>
        <strain evidence="8">J_2021</strain>
        <tissue evidence="8">Erythrocytes</tissue>
    </source>
</reference>
<dbReference type="Gene3D" id="3.80.10.10">
    <property type="entry name" value="Ribonuclease Inhibitor"/>
    <property type="match status" value="2"/>
</dbReference>
<dbReference type="CDD" id="cd06875">
    <property type="entry name" value="PX_IRAS"/>
    <property type="match status" value="1"/>
</dbReference>
<evidence type="ECO:0000256" key="4">
    <source>
        <dbReference type="ARBA" id="ARBA00022737"/>
    </source>
</evidence>
<organism evidence="7 8">
    <name type="scientific">Xenopus laevis</name>
    <name type="common">African clawed frog</name>
    <dbReference type="NCBI Taxonomy" id="8355"/>
    <lineage>
        <taxon>Eukaryota</taxon>
        <taxon>Metazoa</taxon>
        <taxon>Chordata</taxon>
        <taxon>Craniata</taxon>
        <taxon>Vertebrata</taxon>
        <taxon>Euteleostomi</taxon>
        <taxon>Amphibia</taxon>
        <taxon>Batrachia</taxon>
        <taxon>Anura</taxon>
        <taxon>Pipoidea</taxon>
        <taxon>Pipidae</taxon>
        <taxon>Xenopodinae</taxon>
        <taxon>Xenopus</taxon>
        <taxon>Xenopus</taxon>
    </lineage>
</organism>
<feature type="region of interest" description="Disordered" evidence="5">
    <location>
        <begin position="524"/>
        <end position="564"/>
    </location>
</feature>
<dbReference type="Pfam" id="PF25625">
    <property type="entry name" value="PH_NISCH_C"/>
    <property type="match status" value="1"/>
</dbReference>
<dbReference type="SMART" id="SM00369">
    <property type="entry name" value="LRR_TYP"/>
    <property type="match status" value="3"/>
</dbReference>
<keyword evidence="2" id="KW-0963">Cytoplasm</keyword>
<dbReference type="Gene3D" id="3.30.1520.10">
    <property type="entry name" value="Phox-like domain"/>
    <property type="match status" value="1"/>
</dbReference>
<sequence>MLGRSSGARGMEEREGPRDIRVVGSELVETYTVYIIEVYVGSFQWKVKHRYSDFFDLHEKLTLENKVDKNLLPPKKMIGKNSKSLVEKRQKELEMYLQTLLGLFPLAVPRAMSSFLHFHLYEIHGIAAVLAEELFHKGEQLLLAGEVFNMNPLQLYAVTQLLRHAKPTCITGDARNDLGHIMDFACRLKYLKISGTNGPIGTSNIHEQSLPCDLSIFKSLRQIEISHCNAKLFSGLTCCKNTLATMSIKFSAPTMQDILVPEAYEFEQWEPEGGASESPITAVVPKWRKLTTLDLSHNHISSIDDSVKLIPEIEYLDFSHNDISAIDNLQHLYNLIHLDLSYNKLADLNGIHTKVGNIKTLSLAGNVLESLCGLNKLYSLVNLDLSHNRIEQLEEIKNIGSLPCLENVLLAGNPLTIIPDFRTKVLALFGDRASEVCLDSTTTTEKELDTVEVLKAIQKSKDARNKLATGDKKINEEFRPSAAGSSSPAHASSSSLSRPISCSQVSLDLSLAKSLSPCGGQTSCCAEPPVQETPRGKQSPCEGGLQRDKQNPMADSGTTDEREDSIALAESETCPCLSLYDLDKDLIPHLSVLIQQAVNQPKGLVGEAKNKWEPRHSQLCSTEDGYFEMGADTENETSDGNCVDSASCRIIEVVWGVCFHSRGAVLLRHFASCLVLTDTSMACFEIAHNTMTPIPPAHNLLKLLLYFSYSDITQFHFPLPDICLNLTLGDGEDRVLVLSDLQNLQQLHACLRAQCPPMETSPKLILHSEHKSLQDFLLSHSHVQQSLLKDSEVRGCFPAFMFHSEEQPANEFTQLELPLVSWPPASSCSALLSSSVSTAGGLEMLPSWLLLTDQCLILITTDIGGITGQQLEESTRNAVRMEAIPLASVVLELDTCPAEKKPSLPDGHTVPLIVGYRAVQAFFVLPQNKFQFLMLFNQLRKSLQDGKNLVLCKSLKSLDNPESSLLGASTMPKHTLSPVRPHRAAPSLYPSESLIHSLSEENHIPFYLPALDSLHFIAELKGAALVELFRSSIAQAEGEELRHLSWASLLFYGSPDVELTSCIFLSTQAVYFLLDDSQKPRKEDFWSKRPECGSFLISFCLAIPLSHFHSVNIGLFDQYFRITGSCPSQVVTCLTRDSYCTHSFIQQLMSVLSQLTRTPSPEPTEKDFYSEFGKKNTGKMENYELVHSSRVKFVYPNDEEIGDLTFIVSEKMDPSSSIQSLNILLYVLGFQVSSVAENSRAPSLQPKSLILTSSDLFLFNEDYISYPLPDFAKEPPKQDKYQLVDGRRIRDLDRVLLGYQTYPQNLTFVFDDVKNQDFMHSVSLDHFGETLQRQNSPTSSGATQEIQWNIFIPSADSREKLISLLARQWEILCGRELPIELTG</sequence>
<dbReference type="CTD" id="100036978"/>
<dbReference type="FunFam" id="3.80.10.10:FF:002095">
    <property type="entry name" value="Uncharacterized protein"/>
    <property type="match status" value="1"/>
</dbReference>
<evidence type="ECO:0000313" key="8">
    <source>
        <dbReference type="RefSeq" id="XP_018096399.1"/>
    </source>
</evidence>
<dbReference type="FunFam" id="3.30.1520.10:FF:000020">
    <property type="entry name" value="nischarin isoform X1"/>
    <property type="match status" value="1"/>
</dbReference>
<dbReference type="Pfam" id="PF23142">
    <property type="entry name" value="PH_PLEKHM2"/>
    <property type="match status" value="1"/>
</dbReference>
<dbReference type="GeneID" id="100036978"/>
<dbReference type="InterPro" id="IPR032675">
    <property type="entry name" value="LRR_dom_sf"/>
</dbReference>
<keyword evidence="4" id="KW-0677">Repeat</keyword>
<evidence type="ECO:0000256" key="1">
    <source>
        <dbReference type="ARBA" id="ARBA00004496"/>
    </source>
</evidence>
<dbReference type="PROSITE" id="PS50195">
    <property type="entry name" value="PX"/>
    <property type="match status" value="1"/>
</dbReference>
<keyword evidence="7" id="KW-1185">Reference proteome</keyword>
<dbReference type="SUPFAM" id="SSF52075">
    <property type="entry name" value="Outer arm dynein light chain 1"/>
    <property type="match status" value="1"/>
</dbReference>
<feature type="compositionally biased region" description="Basic and acidic residues" evidence="5">
    <location>
        <begin position="465"/>
        <end position="479"/>
    </location>
</feature>
<dbReference type="AGR" id="Xenbase:XB-GENE-6255841"/>
<dbReference type="InterPro" id="IPR037904">
    <property type="entry name" value="Nischarin_PX"/>
</dbReference>
<comment type="subcellular location">
    <subcellularLocation>
        <location evidence="1">Cytoplasm</location>
    </subcellularLocation>
</comment>
<dbReference type="Pfam" id="PF13855">
    <property type="entry name" value="LRR_8"/>
    <property type="match status" value="1"/>
</dbReference>
<name>A0A8J0U4G0_XENLA</name>
<dbReference type="RefSeq" id="XP_018096399.1">
    <property type="nucleotide sequence ID" value="XM_018240910.2"/>
</dbReference>
<dbReference type="Pfam" id="PF00787">
    <property type="entry name" value="PX"/>
    <property type="match status" value="1"/>
</dbReference>
<dbReference type="SMART" id="SM00365">
    <property type="entry name" value="LRR_SD22"/>
    <property type="match status" value="5"/>
</dbReference>
<evidence type="ECO:0000259" key="6">
    <source>
        <dbReference type="PROSITE" id="PS50195"/>
    </source>
</evidence>
<dbReference type="PROSITE" id="PS51450">
    <property type="entry name" value="LRR"/>
    <property type="match status" value="5"/>
</dbReference>
<dbReference type="PANTHER" id="PTHR15454:SF35">
    <property type="entry name" value="NISCHARIN"/>
    <property type="match status" value="1"/>
</dbReference>
<dbReference type="GO" id="GO:0005178">
    <property type="term" value="F:integrin binding"/>
    <property type="evidence" value="ECO:0007669"/>
    <property type="project" value="InterPro"/>
</dbReference>
<accession>A0A8J0U4G0</accession>
<evidence type="ECO:0000313" key="7">
    <source>
        <dbReference type="Proteomes" id="UP000186698"/>
    </source>
</evidence>
<evidence type="ECO:0000256" key="3">
    <source>
        <dbReference type="ARBA" id="ARBA00022614"/>
    </source>
</evidence>
<dbReference type="GO" id="GO:0035091">
    <property type="term" value="F:phosphatidylinositol binding"/>
    <property type="evidence" value="ECO:0007669"/>
    <property type="project" value="InterPro"/>
</dbReference>
<evidence type="ECO:0000256" key="2">
    <source>
        <dbReference type="ARBA" id="ARBA00022490"/>
    </source>
</evidence>
<protein>
    <submittedName>
        <fullName evidence="8">Nischarin S homeolog isoform X1</fullName>
    </submittedName>
</protein>
<evidence type="ECO:0000313" key="9">
    <source>
        <dbReference type="Xenbase" id="XB-GENE-6255841"/>
    </source>
</evidence>
<dbReference type="Proteomes" id="UP000186698">
    <property type="component" value="Chromosome 4S"/>
</dbReference>
<dbReference type="InterPro" id="IPR057714">
    <property type="entry name" value="PH_NISCH_C"/>
</dbReference>
<dbReference type="InterPro" id="IPR001611">
    <property type="entry name" value="Leu-rich_rpt"/>
</dbReference>
<dbReference type="GO" id="GO:0005737">
    <property type="term" value="C:cytoplasm"/>
    <property type="evidence" value="ECO:0000318"/>
    <property type="project" value="GO_Central"/>
</dbReference>
<dbReference type="OrthoDB" id="430293at2759"/>
<dbReference type="InterPro" id="IPR003591">
    <property type="entry name" value="Leu-rich_rpt_typical-subtyp"/>
</dbReference>
<feature type="compositionally biased region" description="Low complexity" evidence="5">
    <location>
        <begin position="480"/>
        <end position="496"/>
    </location>
</feature>
<gene>
    <name evidence="8 9" type="primary">nisch.S</name>
    <name evidence="8" type="synonym">IRAS</name>
    <name evidence="8" type="synonym">nisch</name>
</gene>
<keyword evidence="3" id="KW-0433">Leucine-rich repeat</keyword>